<protein>
    <submittedName>
        <fullName evidence="3">Uncharacterized protein</fullName>
    </submittedName>
</protein>
<feature type="region of interest" description="Disordered" evidence="2">
    <location>
        <begin position="1"/>
        <end position="28"/>
    </location>
</feature>
<gene>
    <name evidence="3" type="ORF">BT63DRAFT_421054</name>
</gene>
<feature type="coiled-coil region" evidence="1">
    <location>
        <begin position="31"/>
        <end position="65"/>
    </location>
</feature>
<feature type="compositionally biased region" description="Polar residues" evidence="2">
    <location>
        <begin position="18"/>
        <end position="28"/>
    </location>
</feature>
<sequence>MSGWDRLSSSDEDEADSQRSTPHGQPAQQHIATVDANIDELHAELNAVKQELRIAKEELQKLDAQKIRCEYDRSVLGKEIKQIRHVREQSFNIRQELTAEKDKFNLFVGELEKYLVESTSSSLEAIVFLEGLLGTQDDGRADIIRHLQTQVSNQTAILEALEKRI</sequence>
<dbReference type="EMBL" id="MU004231">
    <property type="protein sequence ID" value="KAF2672850.1"/>
    <property type="molecule type" value="Genomic_DNA"/>
</dbReference>
<name>A0A6A6UM38_9PEZI</name>
<keyword evidence="1" id="KW-0175">Coiled coil</keyword>
<evidence type="ECO:0000313" key="4">
    <source>
        <dbReference type="Proteomes" id="UP000799302"/>
    </source>
</evidence>
<feature type="non-terminal residue" evidence="3">
    <location>
        <position position="165"/>
    </location>
</feature>
<proteinExistence type="predicted"/>
<evidence type="ECO:0000313" key="3">
    <source>
        <dbReference type="EMBL" id="KAF2672850.1"/>
    </source>
</evidence>
<keyword evidence="4" id="KW-1185">Reference proteome</keyword>
<reference evidence="3" key="1">
    <citation type="journal article" date="2020" name="Stud. Mycol.">
        <title>101 Dothideomycetes genomes: a test case for predicting lifestyles and emergence of pathogens.</title>
        <authorList>
            <person name="Haridas S."/>
            <person name="Albert R."/>
            <person name="Binder M."/>
            <person name="Bloem J."/>
            <person name="Labutti K."/>
            <person name="Salamov A."/>
            <person name="Andreopoulos B."/>
            <person name="Baker S."/>
            <person name="Barry K."/>
            <person name="Bills G."/>
            <person name="Bluhm B."/>
            <person name="Cannon C."/>
            <person name="Castanera R."/>
            <person name="Culley D."/>
            <person name="Daum C."/>
            <person name="Ezra D."/>
            <person name="Gonzalez J."/>
            <person name="Henrissat B."/>
            <person name="Kuo A."/>
            <person name="Liang C."/>
            <person name="Lipzen A."/>
            <person name="Lutzoni F."/>
            <person name="Magnuson J."/>
            <person name="Mondo S."/>
            <person name="Nolan M."/>
            <person name="Ohm R."/>
            <person name="Pangilinan J."/>
            <person name="Park H.-J."/>
            <person name="Ramirez L."/>
            <person name="Alfaro M."/>
            <person name="Sun H."/>
            <person name="Tritt A."/>
            <person name="Yoshinaga Y."/>
            <person name="Zwiers L.-H."/>
            <person name="Turgeon B."/>
            <person name="Goodwin S."/>
            <person name="Spatafora J."/>
            <person name="Crous P."/>
            <person name="Grigoriev I."/>
        </authorList>
    </citation>
    <scope>NUCLEOTIDE SEQUENCE</scope>
    <source>
        <strain evidence="3">CBS 115976</strain>
    </source>
</reference>
<accession>A0A6A6UM38</accession>
<evidence type="ECO:0000256" key="2">
    <source>
        <dbReference type="SAM" id="MobiDB-lite"/>
    </source>
</evidence>
<dbReference type="AlphaFoldDB" id="A0A6A6UM38"/>
<dbReference type="Proteomes" id="UP000799302">
    <property type="component" value="Unassembled WGS sequence"/>
</dbReference>
<evidence type="ECO:0000256" key="1">
    <source>
        <dbReference type="SAM" id="Coils"/>
    </source>
</evidence>
<organism evidence="3 4">
    <name type="scientific">Microthyrium microscopicum</name>
    <dbReference type="NCBI Taxonomy" id="703497"/>
    <lineage>
        <taxon>Eukaryota</taxon>
        <taxon>Fungi</taxon>
        <taxon>Dikarya</taxon>
        <taxon>Ascomycota</taxon>
        <taxon>Pezizomycotina</taxon>
        <taxon>Dothideomycetes</taxon>
        <taxon>Dothideomycetes incertae sedis</taxon>
        <taxon>Microthyriales</taxon>
        <taxon>Microthyriaceae</taxon>
        <taxon>Microthyrium</taxon>
    </lineage>
</organism>